<dbReference type="PANTHER" id="PTHR24409:SF295">
    <property type="entry name" value="AZ2-RELATED"/>
    <property type="match status" value="1"/>
</dbReference>
<dbReference type="Pfam" id="PF12874">
    <property type="entry name" value="zf-met"/>
    <property type="match status" value="2"/>
</dbReference>
<dbReference type="GO" id="GO:0008270">
    <property type="term" value="F:zinc ion binding"/>
    <property type="evidence" value="ECO:0007669"/>
    <property type="project" value="UniProtKB-KW"/>
</dbReference>
<keyword evidence="4" id="KW-0862">Zinc</keyword>
<gene>
    <name evidence="7" type="ORF">QE152_g9983</name>
</gene>
<evidence type="ECO:0000313" key="7">
    <source>
        <dbReference type="EMBL" id="KAK9738305.1"/>
    </source>
</evidence>
<evidence type="ECO:0000256" key="3">
    <source>
        <dbReference type="ARBA" id="ARBA00022771"/>
    </source>
</evidence>
<dbReference type="SMART" id="SM00355">
    <property type="entry name" value="ZnF_C2H2"/>
    <property type="match status" value="3"/>
</dbReference>
<dbReference type="GO" id="GO:0005634">
    <property type="term" value="C:nucleus"/>
    <property type="evidence" value="ECO:0007669"/>
    <property type="project" value="TreeGrafter"/>
</dbReference>
<dbReference type="GO" id="GO:0000977">
    <property type="term" value="F:RNA polymerase II transcription regulatory region sequence-specific DNA binding"/>
    <property type="evidence" value="ECO:0007669"/>
    <property type="project" value="TreeGrafter"/>
</dbReference>
<comment type="caution">
    <text evidence="7">The sequence shown here is derived from an EMBL/GenBank/DDBJ whole genome shotgun (WGS) entry which is preliminary data.</text>
</comment>
<dbReference type="EMBL" id="JASPKY010000088">
    <property type="protein sequence ID" value="KAK9738305.1"/>
    <property type="molecule type" value="Genomic_DNA"/>
</dbReference>
<name>A0AAW1LSW8_POPJA</name>
<dbReference type="PANTHER" id="PTHR24409">
    <property type="entry name" value="ZINC FINGER PROTEIN 142"/>
    <property type="match status" value="1"/>
</dbReference>
<evidence type="ECO:0000259" key="6">
    <source>
        <dbReference type="PROSITE" id="PS00028"/>
    </source>
</evidence>
<keyword evidence="8" id="KW-1185">Reference proteome</keyword>
<dbReference type="Proteomes" id="UP001458880">
    <property type="component" value="Unassembled WGS sequence"/>
</dbReference>
<evidence type="ECO:0000256" key="2">
    <source>
        <dbReference type="ARBA" id="ARBA00022737"/>
    </source>
</evidence>
<feature type="region of interest" description="Disordered" evidence="5">
    <location>
        <begin position="57"/>
        <end position="79"/>
    </location>
</feature>
<dbReference type="GO" id="GO:0000981">
    <property type="term" value="F:DNA-binding transcription factor activity, RNA polymerase II-specific"/>
    <property type="evidence" value="ECO:0007669"/>
    <property type="project" value="TreeGrafter"/>
</dbReference>
<feature type="compositionally biased region" description="Polar residues" evidence="5">
    <location>
        <begin position="59"/>
        <end position="79"/>
    </location>
</feature>
<evidence type="ECO:0000256" key="4">
    <source>
        <dbReference type="ARBA" id="ARBA00022833"/>
    </source>
</evidence>
<reference evidence="7 8" key="1">
    <citation type="journal article" date="2024" name="BMC Genomics">
        <title>De novo assembly and annotation of Popillia japonica's genome with initial clues to its potential as an invasive pest.</title>
        <authorList>
            <person name="Cucini C."/>
            <person name="Boschi S."/>
            <person name="Funari R."/>
            <person name="Cardaioli E."/>
            <person name="Iannotti N."/>
            <person name="Marturano G."/>
            <person name="Paoli F."/>
            <person name="Bruttini M."/>
            <person name="Carapelli A."/>
            <person name="Frati F."/>
            <person name="Nardi F."/>
        </authorList>
    </citation>
    <scope>NUCLEOTIDE SEQUENCE [LARGE SCALE GENOMIC DNA]</scope>
    <source>
        <strain evidence="7">DMR45628</strain>
    </source>
</reference>
<accession>A0AAW1LSW8</accession>
<feature type="domain" description="C2H2-type" evidence="6">
    <location>
        <begin position="102"/>
        <end position="122"/>
    </location>
</feature>
<dbReference type="InterPro" id="IPR013087">
    <property type="entry name" value="Znf_C2H2_type"/>
</dbReference>
<evidence type="ECO:0000256" key="1">
    <source>
        <dbReference type="ARBA" id="ARBA00022723"/>
    </source>
</evidence>
<proteinExistence type="predicted"/>
<keyword evidence="2" id="KW-0677">Repeat</keyword>
<feature type="domain" description="C2H2-type" evidence="6">
    <location>
        <begin position="130"/>
        <end position="150"/>
    </location>
</feature>
<organism evidence="7 8">
    <name type="scientific">Popillia japonica</name>
    <name type="common">Japanese beetle</name>
    <dbReference type="NCBI Taxonomy" id="7064"/>
    <lineage>
        <taxon>Eukaryota</taxon>
        <taxon>Metazoa</taxon>
        <taxon>Ecdysozoa</taxon>
        <taxon>Arthropoda</taxon>
        <taxon>Hexapoda</taxon>
        <taxon>Insecta</taxon>
        <taxon>Pterygota</taxon>
        <taxon>Neoptera</taxon>
        <taxon>Endopterygota</taxon>
        <taxon>Coleoptera</taxon>
        <taxon>Polyphaga</taxon>
        <taxon>Scarabaeiformia</taxon>
        <taxon>Scarabaeidae</taxon>
        <taxon>Rutelinae</taxon>
        <taxon>Popillia</taxon>
    </lineage>
</organism>
<dbReference type="PROSITE" id="PS00028">
    <property type="entry name" value="ZINC_FINGER_C2H2_1"/>
    <property type="match status" value="2"/>
</dbReference>
<evidence type="ECO:0000313" key="8">
    <source>
        <dbReference type="Proteomes" id="UP001458880"/>
    </source>
</evidence>
<dbReference type="AlphaFoldDB" id="A0AAW1LSW8"/>
<protein>
    <recommendedName>
        <fullName evidence="6">C2H2-type domain-containing protein</fullName>
    </recommendedName>
</protein>
<sequence>MDAQIDTPPDKVKQEIDGEIDLVEPYIAPLKIKIEPEEDEQYSKHKFEFVALDPPVDASDTSNNSHPQIKKPQIQTETSQTLTESFEEVTIKEEVEFTITYCEMCNMKFNKEEDFEEHCTLHNKRSTYFCSVCLEIFKTKRSIEKHFVTHREISVLSKCNLCNYTFASREDLNMHSKRIEKYRCSVNVIYAIILSLREKT</sequence>
<dbReference type="SUPFAM" id="SSF57667">
    <property type="entry name" value="beta-beta-alpha zinc fingers"/>
    <property type="match status" value="1"/>
</dbReference>
<keyword evidence="3" id="KW-0863">Zinc-finger</keyword>
<dbReference type="InterPro" id="IPR036236">
    <property type="entry name" value="Znf_C2H2_sf"/>
</dbReference>
<evidence type="ECO:0000256" key="5">
    <source>
        <dbReference type="SAM" id="MobiDB-lite"/>
    </source>
</evidence>
<dbReference type="Gene3D" id="3.30.160.60">
    <property type="entry name" value="Classic Zinc Finger"/>
    <property type="match status" value="1"/>
</dbReference>
<keyword evidence="1" id="KW-0479">Metal-binding</keyword>